<feature type="domain" description="AMP-binding enzyme C-terminal" evidence="2">
    <location>
        <begin position="372"/>
        <end position="441"/>
    </location>
</feature>
<dbReference type="PANTHER" id="PTHR43767">
    <property type="entry name" value="LONG-CHAIN-FATTY-ACID--COA LIGASE"/>
    <property type="match status" value="1"/>
</dbReference>
<dbReference type="RefSeq" id="WP_092543312.1">
    <property type="nucleotide sequence ID" value="NZ_BOMJ01000011.1"/>
</dbReference>
<evidence type="ECO:0000313" key="3">
    <source>
        <dbReference type="EMBL" id="SDS86234.1"/>
    </source>
</evidence>
<evidence type="ECO:0000259" key="2">
    <source>
        <dbReference type="Pfam" id="PF13193"/>
    </source>
</evidence>
<dbReference type="InterPro" id="IPR042099">
    <property type="entry name" value="ANL_N_sf"/>
</dbReference>
<protein>
    <submittedName>
        <fullName evidence="3">Crotonobetaine/carnitine-CoA ligase</fullName>
    </submittedName>
</protein>
<dbReference type="PROSITE" id="PS00455">
    <property type="entry name" value="AMP_BINDING"/>
    <property type="match status" value="1"/>
</dbReference>
<dbReference type="PANTHER" id="PTHR43767:SF1">
    <property type="entry name" value="NONRIBOSOMAL PEPTIDE SYNTHASE PES1 (EUROFUNG)-RELATED"/>
    <property type="match status" value="1"/>
</dbReference>
<dbReference type="InterPro" id="IPR025110">
    <property type="entry name" value="AMP-bd_C"/>
</dbReference>
<dbReference type="OrthoDB" id="9803968at2"/>
<dbReference type="Pfam" id="PF13193">
    <property type="entry name" value="AMP-binding_C"/>
    <property type="match status" value="1"/>
</dbReference>
<evidence type="ECO:0000259" key="1">
    <source>
        <dbReference type="Pfam" id="PF00501"/>
    </source>
</evidence>
<dbReference type="InterPro" id="IPR000873">
    <property type="entry name" value="AMP-dep_synth/lig_dom"/>
</dbReference>
<gene>
    <name evidence="3" type="ORF">SAMN04489716_1820</name>
</gene>
<dbReference type="EMBL" id="LT629758">
    <property type="protein sequence ID" value="SDS86234.1"/>
    <property type="molecule type" value="Genomic_DNA"/>
</dbReference>
<dbReference type="InterPro" id="IPR020845">
    <property type="entry name" value="AMP-binding_CS"/>
</dbReference>
<dbReference type="AlphaFoldDB" id="A0A1H1VMS3"/>
<dbReference type="GO" id="GO:0016878">
    <property type="term" value="F:acid-thiol ligase activity"/>
    <property type="evidence" value="ECO:0007669"/>
    <property type="project" value="UniProtKB-ARBA"/>
</dbReference>
<dbReference type="SUPFAM" id="SSF56801">
    <property type="entry name" value="Acetyl-CoA synthetase-like"/>
    <property type="match status" value="1"/>
</dbReference>
<name>A0A1H1VMS3_9ACTN</name>
<keyword evidence="4" id="KW-1185">Reference proteome</keyword>
<reference evidence="3 4" key="1">
    <citation type="submission" date="2016-10" db="EMBL/GenBank/DDBJ databases">
        <authorList>
            <person name="de Groot N.N."/>
        </authorList>
    </citation>
    <scope>NUCLEOTIDE SEQUENCE [LARGE SCALE GENOMIC DNA]</scope>
    <source>
        <strain evidence="3 4">DSM 43941</strain>
    </source>
</reference>
<dbReference type="Gene3D" id="3.40.50.12780">
    <property type="entry name" value="N-terminal domain of ligase-like"/>
    <property type="match status" value="1"/>
</dbReference>
<dbReference type="Proteomes" id="UP000198688">
    <property type="component" value="Chromosome I"/>
</dbReference>
<feature type="domain" description="AMP-dependent synthetase/ligase" evidence="1">
    <location>
        <begin position="10"/>
        <end position="326"/>
    </location>
</feature>
<sequence>MTDLVTLVADAAERWPARTAWRFPSEQNLTFAEVSELSAGYAQALRGKGVTAGDRVAVMLPNRAEFPLLWLALARLGAALVPVNMKYRSADTEHLLTDSGAVLLITEDTLDDLKPEPGFDQQPIDPAAIVNVQYTSGTTGVPKGCLLSHRYWLALAGSLVDEFPHLTDSDVMLTAQPFSYVDPQWNVVAALLSGAELVVLDGFHPSTFWADVRRHRVTYFYCLGAMPNLLLAMPQDSQDQDHAVRVVQCSAIPPSRHADLEERWGVPWFEAFGMTETGADIRVGADEHDELVGTGCLGRPAAHREIRVDDAGELLLRGPGMFDGYLGHPAPWRDGWFPTGDLARLDEQGRVYLVGRIKDMIRRSGENIAAVEVERVLMDHPGVRLAAVAGVPDEMRGEEVKAYIVGDVAENDLRDWCTERLARFKVPRYWEFRAELPMTSSERVAKNLLS</sequence>
<accession>A0A1H1VMS3</accession>
<dbReference type="STRING" id="113562.SAMN04489716_1820"/>
<keyword evidence="3" id="KW-0436">Ligase</keyword>
<organism evidence="3 4">
    <name type="scientific">Actinoplanes derwentensis</name>
    <dbReference type="NCBI Taxonomy" id="113562"/>
    <lineage>
        <taxon>Bacteria</taxon>
        <taxon>Bacillati</taxon>
        <taxon>Actinomycetota</taxon>
        <taxon>Actinomycetes</taxon>
        <taxon>Micromonosporales</taxon>
        <taxon>Micromonosporaceae</taxon>
        <taxon>Actinoplanes</taxon>
    </lineage>
</organism>
<dbReference type="InterPro" id="IPR050237">
    <property type="entry name" value="ATP-dep_AMP-bd_enzyme"/>
</dbReference>
<dbReference type="InterPro" id="IPR045851">
    <property type="entry name" value="AMP-bd_C_sf"/>
</dbReference>
<dbReference type="Pfam" id="PF00501">
    <property type="entry name" value="AMP-binding"/>
    <property type="match status" value="1"/>
</dbReference>
<evidence type="ECO:0000313" key="4">
    <source>
        <dbReference type="Proteomes" id="UP000198688"/>
    </source>
</evidence>
<dbReference type="Gene3D" id="3.30.300.30">
    <property type="match status" value="1"/>
</dbReference>
<proteinExistence type="predicted"/>